<gene>
    <name evidence="2" type="ORF">DXD04_03875</name>
</gene>
<proteinExistence type="predicted"/>
<comment type="caution">
    <text evidence="2">The sequence shown here is derived from an EMBL/GenBank/DDBJ whole genome shotgun (WGS) entry which is preliminary data.</text>
</comment>
<keyword evidence="1" id="KW-1133">Transmembrane helix</keyword>
<reference evidence="2 3" key="1">
    <citation type="submission" date="2018-08" db="EMBL/GenBank/DDBJ databases">
        <title>A genome reference for cultivated species of the human gut microbiota.</title>
        <authorList>
            <person name="Zou Y."/>
            <person name="Xue W."/>
            <person name="Luo G."/>
        </authorList>
    </citation>
    <scope>NUCLEOTIDE SEQUENCE [LARGE SCALE GENOMIC DNA]</scope>
    <source>
        <strain evidence="2 3">TF10-3AC</strain>
    </source>
</reference>
<keyword evidence="1" id="KW-0812">Transmembrane</keyword>
<keyword evidence="1" id="KW-0472">Membrane</keyword>
<dbReference type="EMBL" id="QSQT01000005">
    <property type="protein sequence ID" value="RGK57362.1"/>
    <property type="molecule type" value="Genomic_DNA"/>
</dbReference>
<organism evidence="2 3">
    <name type="scientific">Phocaeicola plebeius</name>
    <dbReference type="NCBI Taxonomy" id="310297"/>
    <lineage>
        <taxon>Bacteria</taxon>
        <taxon>Pseudomonadati</taxon>
        <taxon>Bacteroidota</taxon>
        <taxon>Bacteroidia</taxon>
        <taxon>Bacteroidales</taxon>
        <taxon>Bacteroidaceae</taxon>
        <taxon>Phocaeicola</taxon>
    </lineage>
</organism>
<feature type="transmembrane region" description="Helical" evidence="1">
    <location>
        <begin position="38"/>
        <end position="58"/>
    </location>
</feature>
<dbReference type="Proteomes" id="UP000260862">
    <property type="component" value="Unassembled WGS sequence"/>
</dbReference>
<protein>
    <submittedName>
        <fullName evidence="2">Uncharacterized protein</fullName>
    </submittedName>
</protein>
<evidence type="ECO:0000313" key="2">
    <source>
        <dbReference type="EMBL" id="RGK57362.1"/>
    </source>
</evidence>
<evidence type="ECO:0000313" key="3">
    <source>
        <dbReference type="Proteomes" id="UP000260862"/>
    </source>
</evidence>
<name>A0A3E4N5D2_9BACT</name>
<dbReference type="AlphaFoldDB" id="A0A3E4N5D2"/>
<sequence length="66" mass="7748">MKYKNHSVGYIFHTVGYKSHGVKQRIDKGILGNIEGVFYFHIVRHAVSVFFCMIVIYMTNIKNIQR</sequence>
<keyword evidence="3" id="KW-1185">Reference proteome</keyword>
<accession>A0A3E4N5D2</accession>
<evidence type="ECO:0000256" key="1">
    <source>
        <dbReference type="SAM" id="Phobius"/>
    </source>
</evidence>